<evidence type="ECO:0000313" key="5">
    <source>
        <dbReference type="EMBL" id="OMO67994.1"/>
    </source>
</evidence>
<dbReference type="SUPFAM" id="SSF52540">
    <property type="entry name" value="P-loop containing nucleoside triphosphate hydrolases"/>
    <property type="match status" value="1"/>
</dbReference>
<dbReference type="Gene3D" id="3.40.50.300">
    <property type="entry name" value="P-loop containing nucleotide triphosphate hydrolases"/>
    <property type="match status" value="1"/>
</dbReference>
<dbReference type="InterPro" id="IPR050905">
    <property type="entry name" value="Plant_NBS-LRR"/>
</dbReference>
<evidence type="ECO:0000256" key="1">
    <source>
        <dbReference type="ARBA" id="ARBA00022741"/>
    </source>
</evidence>
<dbReference type="GO" id="GO:0043531">
    <property type="term" value="F:ADP binding"/>
    <property type="evidence" value="ECO:0007669"/>
    <property type="project" value="InterPro"/>
</dbReference>
<dbReference type="AlphaFoldDB" id="A0A1R3HC97"/>
<evidence type="ECO:0000313" key="6">
    <source>
        <dbReference type="Proteomes" id="UP000187203"/>
    </source>
</evidence>
<dbReference type="Pfam" id="PF00931">
    <property type="entry name" value="NB-ARC"/>
    <property type="match status" value="1"/>
</dbReference>
<dbReference type="GO" id="GO:0006952">
    <property type="term" value="P:defense response"/>
    <property type="evidence" value="ECO:0007669"/>
    <property type="project" value="UniProtKB-KW"/>
</dbReference>
<keyword evidence="3" id="KW-0067">ATP-binding</keyword>
<dbReference type="EMBL" id="AWUE01020476">
    <property type="protein sequence ID" value="OMO67994.1"/>
    <property type="molecule type" value="Genomic_DNA"/>
</dbReference>
<sequence length="343" mass="38236">MPTMATKIPRKKELLVHLLLVEKCQVVALPKPLGLKDMTDQIRYEIRTFLPFHMLHLNDLTILGKCNCILGKKAPEHATVVEKLLQAKFDTIGYRRASELIVKVPGDYYNFHSRNNLVGEIMNALTNVDVKVVGLHGLPGVRKTMLVNVVGKKASEEHFFDEVVIATVPQSPNIRDIQGAIAEQLDLRFHNVEKESGRAYQTNAEMKFECNVLSPGEAMVLFANIVGGYEVVNDPAYNTTANRLVEKCAGLLVAVSAIANALKNTSLDVWENALTQLRRSNPTIIDKINSMYSIIDLSYKSLKSEEAESLFELCAMGPASNIYLPCLVKYDMGMHLFEESSLI</sequence>
<keyword evidence="6" id="KW-1185">Reference proteome</keyword>
<comment type="caution">
    <text evidence="5">The sequence shown here is derived from an EMBL/GenBank/DDBJ whole genome shotgun (WGS) entry which is preliminary data.</text>
</comment>
<evidence type="ECO:0000256" key="3">
    <source>
        <dbReference type="ARBA" id="ARBA00022840"/>
    </source>
</evidence>
<proteinExistence type="predicted"/>
<dbReference type="GO" id="GO:0005524">
    <property type="term" value="F:ATP binding"/>
    <property type="evidence" value="ECO:0007669"/>
    <property type="project" value="UniProtKB-KW"/>
</dbReference>
<name>A0A1R3HC97_9ROSI</name>
<keyword evidence="2" id="KW-0611">Plant defense</keyword>
<feature type="domain" description="NB-ARC" evidence="4">
    <location>
        <begin position="116"/>
        <end position="194"/>
    </location>
</feature>
<keyword evidence="1" id="KW-0547">Nucleotide-binding</keyword>
<organism evidence="5 6">
    <name type="scientific">Corchorus olitorius</name>
    <dbReference type="NCBI Taxonomy" id="93759"/>
    <lineage>
        <taxon>Eukaryota</taxon>
        <taxon>Viridiplantae</taxon>
        <taxon>Streptophyta</taxon>
        <taxon>Embryophyta</taxon>
        <taxon>Tracheophyta</taxon>
        <taxon>Spermatophyta</taxon>
        <taxon>Magnoliopsida</taxon>
        <taxon>eudicotyledons</taxon>
        <taxon>Gunneridae</taxon>
        <taxon>Pentapetalae</taxon>
        <taxon>rosids</taxon>
        <taxon>malvids</taxon>
        <taxon>Malvales</taxon>
        <taxon>Malvaceae</taxon>
        <taxon>Grewioideae</taxon>
        <taxon>Apeibeae</taxon>
        <taxon>Corchorus</taxon>
    </lineage>
</organism>
<dbReference type="PANTHER" id="PTHR33463:SF203">
    <property type="entry name" value="AAA+ ATPASE DOMAIN-CONTAINING PROTEIN"/>
    <property type="match status" value="1"/>
</dbReference>
<accession>A0A1R3HC97</accession>
<dbReference type="InterPro" id="IPR002182">
    <property type="entry name" value="NB-ARC"/>
</dbReference>
<dbReference type="InterPro" id="IPR027417">
    <property type="entry name" value="P-loop_NTPase"/>
</dbReference>
<evidence type="ECO:0000256" key="2">
    <source>
        <dbReference type="ARBA" id="ARBA00022821"/>
    </source>
</evidence>
<evidence type="ECO:0000259" key="4">
    <source>
        <dbReference type="Pfam" id="PF00931"/>
    </source>
</evidence>
<dbReference type="PANTHER" id="PTHR33463">
    <property type="entry name" value="NB-ARC DOMAIN-CONTAINING PROTEIN-RELATED"/>
    <property type="match status" value="1"/>
</dbReference>
<dbReference type="STRING" id="93759.A0A1R3HC97"/>
<reference evidence="6" key="1">
    <citation type="submission" date="2013-09" db="EMBL/GenBank/DDBJ databases">
        <title>Corchorus olitorius genome sequencing.</title>
        <authorList>
            <person name="Alam M."/>
            <person name="Haque M.S."/>
            <person name="Islam M.S."/>
            <person name="Emdad E.M."/>
            <person name="Islam M.M."/>
            <person name="Ahmed B."/>
            <person name="Halim A."/>
            <person name="Hossen Q.M.M."/>
            <person name="Hossain M.Z."/>
            <person name="Ahmed R."/>
            <person name="Khan M.M."/>
            <person name="Islam R."/>
            <person name="Rashid M.M."/>
            <person name="Khan S.A."/>
            <person name="Rahman M.S."/>
            <person name="Alam M."/>
            <person name="Yahiya A.S."/>
            <person name="Khan M.S."/>
            <person name="Azam M.S."/>
            <person name="Haque T."/>
            <person name="Lashkar M.Z.H."/>
            <person name="Akhand A.I."/>
            <person name="Morshed G."/>
            <person name="Roy S."/>
            <person name="Uddin K.S."/>
            <person name="Rabeya T."/>
            <person name="Hossain A.S."/>
            <person name="Chowdhury A."/>
            <person name="Snigdha A.R."/>
            <person name="Mortoza M.S."/>
            <person name="Matin S.A."/>
            <person name="Hoque S.M.E."/>
            <person name="Islam M.K."/>
            <person name="Roy D.K."/>
            <person name="Haider R."/>
            <person name="Moosa M.M."/>
            <person name="Elias S.M."/>
            <person name="Hasan A.M."/>
            <person name="Jahan S."/>
            <person name="Shafiuddin M."/>
            <person name="Mahmood N."/>
            <person name="Shommy N.S."/>
        </authorList>
    </citation>
    <scope>NUCLEOTIDE SEQUENCE [LARGE SCALE GENOMIC DNA]</scope>
    <source>
        <strain evidence="6">cv. O-4</strain>
    </source>
</reference>
<dbReference type="Proteomes" id="UP000187203">
    <property type="component" value="Unassembled WGS sequence"/>
</dbReference>
<gene>
    <name evidence="5" type="ORF">COLO4_29944</name>
</gene>
<protein>
    <submittedName>
        <fullName evidence="5">NB-ARC domain-containing protein</fullName>
    </submittedName>
</protein>
<dbReference type="Gene3D" id="1.10.8.430">
    <property type="entry name" value="Helical domain of apoptotic protease-activating factors"/>
    <property type="match status" value="1"/>
</dbReference>
<dbReference type="InterPro" id="IPR042197">
    <property type="entry name" value="Apaf_helical"/>
</dbReference>
<dbReference type="OrthoDB" id="786439at2759"/>